<feature type="transmembrane region" description="Helical" evidence="1">
    <location>
        <begin position="203"/>
        <end position="219"/>
    </location>
</feature>
<feature type="transmembrane region" description="Helical" evidence="1">
    <location>
        <begin position="415"/>
        <end position="437"/>
    </location>
</feature>
<dbReference type="RefSeq" id="WP_202749280.1">
    <property type="nucleotide sequence ID" value="NZ_JAESWC010000007.1"/>
</dbReference>
<sequence>MYRTFINSFKVSFAEGANQFIYFLKRIPLIGKKIPEKLYKKTDAKLTIGIISQVLGLFGGFFRKAFYIGIMVILPAYLISDSLIKDKTKLLPIFFHIFAFLSLVLGPLIKSTIINKYDKQAFNMIILMRADAREYYISSIIYINLKDFVHFVIPMLIIGSIIGFSPLKALIFIMELIALRFIGEYLHIKVYFKTKSALTEKNIYMTIVILGSILLAYLLPALELTVDFQKILFNAYIAIFVICLGAAAFIYIFNYKNYTVISKKLLTKDNLFKLGSIKTDMKFGDVKIDEKKMSKEDLDSKSFSKKEGYEYLNALFFKRHRRIMVTPIRNRSVIIGIVFLICMYFVIFMPQHREDIVSQIQKSTALFVFLMYLMSTGERICKAMFYNCDMSLLRYTYYRESKVILSNFTSRLKRVVMLNIIPAAALCLALIIIIAAAGYSSNLIAMIPVFLCILCLACFFSIHHLFMYYVIQPYTAELTVKSPLFKIINAVMYFVCYGCLQIKTSSYYFTLGVLGVTVIYMAAALVVTYKAAPKTFRLK</sequence>
<evidence type="ECO:0000313" key="2">
    <source>
        <dbReference type="EMBL" id="MBL4936520.1"/>
    </source>
</evidence>
<evidence type="ECO:0008006" key="4">
    <source>
        <dbReference type="Google" id="ProtNLM"/>
    </source>
</evidence>
<proteinExistence type="predicted"/>
<gene>
    <name evidence="2" type="ORF">JK636_12205</name>
</gene>
<keyword evidence="3" id="KW-1185">Reference proteome</keyword>
<comment type="caution">
    <text evidence="2">The sequence shown here is derived from an EMBL/GenBank/DDBJ whole genome shotgun (WGS) entry which is preliminary data.</text>
</comment>
<organism evidence="2 3">
    <name type="scientific">Clostridium rhizosphaerae</name>
    <dbReference type="NCBI Taxonomy" id="2803861"/>
    <lineage>
        <taxon>Bacteria</taxon>
        <taxon>Bacillati</taxon>
        <taxon>Bacillota</taxon>
        <taxon>Clostridia</taxon>
        <taxon>Eubacteriales</taxon>
        <taxon>Clostridiaceae</taxon>
        <taxon>Clostridium</taxon>
    </lineage>
</organism>
<evidence type="ECO:0000256" key="1">
    <source>
        <dbReference type="SAM" id="Phobius"/>
    </source>
</evidence>
<feature type="transmembrane region" description="Helical" evidence="1">
    <location>
        <begin position="443"/>
        <end position="471"/>
    </location>
</feature>
<protein>
    <recommendedName>
        <fullName evidence="4">ABC transporter permease</fullName>
    </recommendedName>
</protein>
<feature type="transmembrane region" description="Helical" evidence="1">
    <location>
        <begin position="231"/>
        <end position="253"/>
    </location>
</feature>
<reference evidence="2 3" key="1">
    <citation type="submission" date="2021-01" db="EMBL/GenBank/DDBJ databases">
        <title>Genome public.</title>
        <authorList>
            <person name="Liu C."/>
            <person name="Sun Q."/>
        </authorList>
    </citation>
    <scope>NUCLEOTIDE SEQUENCE [LARGE SCALE GENOMIC DNA]</scope>
    <source>
        <strain evidence="2 3">YIM B02515</strain>
    </source>
</reference>
<feature type="transmembrane region" description="Helical" evidence="1">
    <location>
        <begin position="483"/>
        <end position="500"/>
    </location>
</feature>
<feature type="transmembrane region" description="Helical" evidence="1">
    <location>
        <begin position="90"/>
        <end position="109"/>
    </location>
</feature>
<feature type="transmembrane region" description="Helical" evidence="1">
    <location>
        <begin position="506"/>
        <end position="529"/>
    </location>
</feature>
<accession>A0ABS1TB28</accession>
<evidence type="ECO:0000313" key="3">
    <source>
        <dbReference type="Proteomes" id="UP000632377"/>
    </source>
</evidence>
<name>A0ABS1TB28_9CLOT</name>
<keyword evidence="1" id="KW-1133">Transmembrane helix</keyword>
<feature type="transmembrane region" description="Helical" evidence="1">
    <location>
        <begin position="151"/>
        <end position="182"/>
    </location>
</feature>
<keyword evidence="1" id="KW-0472">Membrane</keyword>
<dbReference type="Proteomes" id="UP000632377">
    <property type="component" value="Unassembled WGS sequence"/>
</dbReference>
<feature type="transmembrane region" description="Helical" evidence="1">
    <location>
        <begin position="328"/>
        <end position="350"/>
    </location>
</feature>
<dbReference type="EMBL" id="JAESWC010000007">
    <property type="protein sequence ID" value="MBL4936520.1"/>
    <property type="molecule type" value="Genomic_DNA"/>
</dbReference>
<feature type="transmembrane region" description="Helical" evidence="1">
    <location>
        <begin position="65"/>
        <end position="84"/>
    </location>
</feature>
<keyword evidence="1" id="KW-0812">Transmembrane</keyword>